<gene>
    <name evidence="2" type="ORF">NZD86_15895</name>
</gene>
<dbReference type="PROSITE" id="PS51353">
    <property type="entry name" value="ARSC"/>
    <property type="match status" value="1"/>
</dbReference>
<dbReference type="PANTHER" id="PTHR30041">
    <property type="entry name" value="ARSENATE REDUCTASE"/>
    <property type="match status" value="1"/>
</dbReference>
<accession>A0ABY6YYN7</accession>
<dbReference type="RefSeq" id="WP_268043027.1">
    <property type="nucleotide sequence ID" value="NZ_CP104064.1"/>
</dbReference>
<dbReference type="EMBL" id="CP104064">
    <property type="protein sequence ID" value="WAH35745.1"/>
    <property type="molecule type" value="Genomic_DNA"/>
</dbReference>
<proteinExistence type="inferred from homology"/>
<organism evidence="2 3">
    <name type="scientific">Alicyclobacillus dauci</name>
    <dbReference type="NCBI Taxonomy" id="1475485"/>
    <lineage>
        <taxon>Bacteria</taxon>
        <taxon>Bacillati</taxon>
        <taxon>Bacillota</taxon>
        <taxon>Bacilli</taxon>
        <taxon>Bacillales</taxon>
        <taxon>Alicyclobacillaceae</taxon>
        <taxon>Alicyclobacillus</taxon>
    </lineage>
</organism>
<protein>
    <submittedName>
        <fullName evidence="2">Spx/MgsR family RNA polymerase-binding regulatory protein</fullName>
    </submittedName>
</protein>
<name>A0ABY6YYN7_9BACL</name>
<dbReference type="InterPro" id="IPR006504">
    <property type="entry name" value="Tscrpt_reg_Spx/MgsR"/>
</dbReference>
<evidence type="ECO:0000313" key="3">
    <source>
        <dbReference type="Proteomes" id="UP001164803"/>
    </source>
</evidence>
<sequence>MKLYGYRRCSTCRQALKTLQENGGEVEFHDMVENPPSEATIREWVEKSHRPVFDFVNVKGTVYRERDLKSAKFTDDEWIRELSQDGKLIKRPILVTGDDVFVGYHEGAYRRITLGEEESRA</sequence>
<keyword evidence="3" id="KW-1185">Reference proteome</keyword>
<evidence type="ECO:0000313" key="2">
    <source>
        <dbReference type="EMBL" id="WAH35745.1"/>
    </source>
</evidence>
<dbReference type="InterPro" id="IPR036249">
    <property type="entry name" value="Thioredoxin-like_sf"/>
</dbReference>
<dbReference type="CDD" id="cd02977">
    <property type="entry name" value="ArsC_family"/>
    <property type="match status" value="1"/>
</dbReference>
<dbReference type="InterPro" id="IPR006660">
    <property type="entry name" value="Arsenate_reductase-like"/>
</dbReference>
<dbReference type="NCBIfam" id="TIGR01617">
    <property type="entry name" value="arsC_related"/>
    <property type="match status" value="1"/>
</dbReference>
<evidence type="ECO:0000256" key="1">
    <source>
        <dbReference type="PROSITE-ProRule" id="PRU01282"/>
    </source>
</evidence>
<comment type="similarity">
    <text evidence="1">Belongs to the ArsC family.</text>
</comment>
<dbReference type="Pfam" id="PF03960">
    <property type="entry name" value="ArsC"/>
    <property type="match status" value="1"/>
</dbReference>
<reference evidence="2" key="1">
    <citation type="submission" date="2022-08" db="EMBL/GenBank/DDBJ databases">
        <title>Alicyclobacillus dauci DSM2870, complete genome.</title>
        <authorList>
            <person name="Wang Q."/>
            <person name="Cai R."/>
            <person name="Wang Z."/>
        </authorList>
    </citation>
    <scope>NUCLEOTIDE SEQUENCE</scope>
    <source>
        <strain evidence="2">DSM 28700</strain>
    </source>
</reference>
<dbReference type="Proteomes" id="UP001164803">
    <property type="component" value="Chromosome"/>
</dbReference>
<dbReference type="Gene3D" id="3.40.30.10">
    <property type="entry name" value="Glutaredoxin"/>
    <property type="match status" value="1"/>
</dbReference>
<dbReference type="SUPFAM" id="SSF52833">
    <property type="entry name" value="Thioredoxin-like"/>
    <property type="match status" value="1"/>
</dbReference>
<dbReference type="PANTHER" id="PTHR30041:SF8">
    <property type="entry name" value="PROTEIN YFFB"/>
    <property type="match status" value="1"/>
</dbReference>